<dbReference type="KEGG" id="ero:EROM_071180"/>
<organism evidence="1 2">
    <name type="scientific">Encephalitozoon romaleae (strain SJ-2008)</name>
    <name type="common">Microsporidian parasite</name>
    <dbReference type="NCBI Taxonomy" id="1178016"/>
    <lineage>
        <taxon>Eukaryota</taxon>
        <taxon>Fungi</taxon>
        <taxon>Fungi incertae sedis</taxon>
        <taxon>Microsporidia</taxon>
        <taxon>Unikaryonidae</taxon>
        <taxon>Encephalitozoon</taxon>
    </lineage>
</organism>
<proteinExistence type="predicted"/>
<evidence type="ECO:0000313" key="1">
    <source>
        <dbReference type="EMBL" id="AFN83369.1"/>
    </source>
</evidence>
<keyword evidence="2" id="KW-1185">Reference proteome</keyword>
<protein>
    <submittedName>
        <fullName evidence="1">Uncharacterized protein</fullName>
    </submittedName>
</protein>
<name>I7ANL6_ENCRO</name>
<reference evidence="1 2" key="1">
    <citation type="journal article" date="2012" name="Proc. Natl. Acad. Sci. U.S.A.">
        <title>Gain and loss of multiple functionally related, horizontally transferred genes in the reduced genomes of two microsporidian parasites.</title>
        <authorList>
            <person name="Pombert J.-F."/>
            <person name="Selman M."/>
            <person name="Burki F."/>
            <person name="Bardell F.T."/>
            <person name="Farinelli L."/>
            <person name="Solter L.F."/>
            <person name="Whitman D.W."/>
            <person name="Weiss L.M."/>
            <person name="Corradi N."/>
            <person name="Keeling P.J."/>
        </authorList>
    </citation>
    <scope>NUCLEOTIDE SEQUENCE [LARGE SCALE GENOMIC DNA]</scope>
    <source>
        <strain evidence="1 2">SJ-2008</strain>
    </source>
</reference>
<dbReference type="OrthoDB" id="2190729at2759"/>
<dbReference type="RefSeq" id="XP_009264866.1">
    <property type="nucleotide sequence ID" value="XM_009266591.1"/>
</dbReference>
<sequence length="78" mass="9369">MLSIDDIIGEKDLPRLFRTVVKKREATTPDKQCVIRRIREFGPLTMESLEGLYDEDILTELERSRRWSILRRVKKDRH</sequence>
<dbReference type="VEuPathDB" id="MicrosporidiaDB:EROM_071180"/>
<accession>I7ANL6</accession>
<dbReference type="Proteomes" id="UP000010094">
    <property type="component" value="Chromosome VII"/>
</dbReference>
<dbReference type="EMBL" id="CP003524">
    <property type="protein sequence ID" value="AFN83369.1"/>
    <property type="molecule type" value="Genomic_DNA"/>
</dbReference>
<dbReference type="HOGENOM" id="CLU_2622027_0_0_1"/>
<dbReference type="AlphaFoldDB" id="I7ANL6"/>
<gene>
    <name evidence="1" type="ordered locus">EROM_071180</name>
</gene>
<evidence type="ECO:0000313" key="2">
    <source>
        <dbReference type="Proteomes" id="UP000010094"/>
    </source>
</evidence>
<dbReference type="GeneID" id="20521678"/>